<proteinExistence type="predicted"/>
<keyword evidence="2" id="KW-1185">Reference proteome</keyword>
<organism evidence="1 2">
    <name type="scientific">Platysternon megacephalum</name>
    <name type="common">big-headed turtle</name>
    <dbReference type="NCBI Taxonomy" id="55544"/>
    <lineage>
        <taxon>Eukaryota</taxon>
        <taxon>Metazoa</taxon>
        <taxon>Chordata</taxon>
        <taxon>Craniata</taxon>
        <taxon>Vertebrata</taxon>
        <taxon>Euteleostomi</taxon>
        <taxon>Archelosauria</taxon>
        <taxon>Testudinata</taxon>
        <taxon>Testudines</taxon>
        <taxon>Cryptodira</taxon>
        <taxon>Durocryptodira</taxon>
        <taxon>Testudinoidea</taxon>
        <taxon>Platysternidae</taxon>
        <taxon>Platysternon</taxon>
    </lineage>
</organism>
<reference evidence="1 2" key="1">
    <citation type="submission" date="2019-04" db="EMBL/GenBank/DDBJ databases">
        <title>Draft genome of the big-headed turtle Platysternon megacephalum.</title>
        <authorList>
            <person name="Gong S."/>
        </authorList>
    </citation>
    <scope>NUCLEOTIDE SEQUENCE [LARGE SCALE GENOMIC DNA]</scope>
    <source>
        <strain evidence="1">DO16091913</strain>
        <tissue evidence="1">Muscle</tissue>
    </source>
</reference>
<sequence>MLHSRHARRTFQRRADCLNFRRCHTSASLLLSWSLEKGHFRLQREGDKQFDCRTMAEYVHPHRCEERTVNSKDISFRDFEVLTHKPSSHPAPSASCTLLVPAPSPPCNNALQNRVLWYFKQQAHVSTIACACQCREEGMRKQHPEVMHFHYLQGIAEKSSPKLSCWENALRLHMQT</sequence>
<accession>A0A4D9EF96</accession>
<evidence type="ECO:0000313" key="2">
    <source>
        <dbReference type="Proteomes" id="UP000297703"/>
    </source>
</evidence>
<dbReference type="EMBL" id="QXTE01000097">
    <property type="protein sequence ID" value="TFK06328.1"/>
    <property type="molecule type" value="Genomic_DNA"/>
</dbReference>
<gene>
    <name evidence="1" type="ORF">DR999_PMT10938</name>
</gene>
<dbReference type="AlphaFoldDB" id="A0A4D9EF96"/>
<reference evidence="1 2" key="2">
    <citation type="submission" date="2019-04" db="EMBL/GenBank/DDBJ databases">
        <title>The genome sequence of big-headed turtle.</title>
        <authorList>
            <person name="Gong S."/>
        </authorList>
    </citation>
    <scope>NUCLEOTIDE SEQUENCE [LARGE SCALE GENOMIC DNA]</scope>
    <source>
        <strain evidence="1">DO16091913</strain>
        <tissue evidence="1">Muscle</tissue>
    </source>
</reference>
<evidence type="ECO:0000313" key="1">
    <source>
        <dbReference type="EMBL" id="TFK06328.1"/>
    </source>
</evidence>
<protein>
    <submittedName>
        <fullName evidence="1">Cytochrome b-c1 complex subunit 7</fullName>
    </submittedName>
</protein>
<dbReference type="Proteomes" id="UP000297703">
    <property type="component" value="Unassembled WGS sequence"/>
</dbReference>
<comment type="caution">
    <text evidence="1">The sequence shown here is derived from an EMBL/GenBank/DDBJ whole genome shotgun (WGS) entry which is preliminary data.</text>
</comment>
<name>A0A4D9EF96_9SAUR</name>